<dbReference type="Pfam" id="PF10098">
    <property type="entry name" value="DUF2336"/>
    <property type="match status" value="1"/>
</dbReference>
<dbReference type="InterPro" id="IPR019285">
    <property type="entry name" value="DUF2336"/>
</dbReference>
<dbReference type="AlphaFoldDB" id="A0A2W7I309"/>
<evidence type="ECO:0000313" key="2">
    <source>
        <dbReference type="Proteomes" id="UP000249688"/>
    </source>
</evidence>
<dbReference type="EMBL" id="QKYU01000027">
    <property type="protein sequence ID" value="PZW39832.1"/>
    <property type="molecule type" value="Genomic_DNA"/>
</dbReference>
<protein>
    <submittedName>
        <fullName evidence="1">Uncharacterized protein (DUF2336 family)</fullName>
    </submittedName>
</protein>
<keyword evidence="2" id="KW-1185">Reference proteome</keyword>
<name>A0A2W7I309_9PROT</name>
<reference evidence="1 2" key="1">
    <citation type="submission" date="2018-06" db="EMBL/GenBank/DDBJ databases">
        <title>Genomic Encyclopedia of Archaeal and Bacterial Type Strains, Phase II (KMG-II): from individual species to whole genera.</title>
        <authorList>
            <person name="Goeker M."/>
        </authorList>
    </citation>
    <scope>NUCLEOTIDE SEQUENCE [LARGE SCALE GENOMIC DNA]</scope>
    <source>
        <strain evidence="1 2">DSM 24525</strain>
    </source>
</reference>
<gene>
    <name evidence="1" type="ORF">C8P66_12735</name>
</gene>
<comment type="caution">
    <text evidence="1">The sequence shown here is derived from an EMBL/GenBank/DDBJ whole genome shotgun (WGS) entry which is preliminary data.</text>
</comment>
<dbReference type="OrthoDB" id="7888976at2"/>
<dbReference type="InterPro" id="IPR011989">
    <property type="entry name" value="ARM-like"/>
</dbReference>
<accession>A0A2W7I309</accession>
<evidence type="ECO:0000313" key="1">
    <source>
        <dbReference type="EMBL" id="PZW39832.1"/>
    </source>
</evidence>
<proteinExistence type="predicted"/>
<organism evidence="1 2">
    <name type="scientific">Humitalea rosea</name>
    <dbReference type="NCBI Taxonomy" id="990373"/>
    <lineage>
        <taxon>Bacteria</taxon>
        <taxon>Pseudomonadati</taxon>
        <taxon>Pseudomonadota</taxon>
        <taxon>Alphaproteobacteria</taxon>
        <taxon>Acetobacterales</taxon>
        <taxon>Roseomonadaceae</taxon>
        <taxon>Humitalea</taxon>
    </lineage>
</organism>
<dbReference type="RefSeq" id="WP_111399944.1">
    <property type="nucleotide sequence ID" value="NZ_QKYU01000027.1"/>
</dbReference>
<dbReference type="Proteomes" id="UP000249688">
    <property type="component" value="Unassembled WGS sequence"/>
</dbReference>
<dbReference type="Gene3D" id="1.25.10.10">
    <property type="entry name" value="Leucine-rich Repeat Variant"/>
    <property type="match status" value="1"/>
</dbReference>
<sequence length="408" mass="42469">MTATFDYETARHVVRDGAVTARAALASAADARPEMLYFLASDPDAHVRAAVAANAATPSQADRMLAADENEAVRLVLARRLGSLAPGLSPARQDRLARMAWDTLCLLAEDAAIAVRAVVAEAAVGMTDPAQRSLVLLLAQDSAMAVCGPVLRACPLLTDADLLALIAAPPTPETLTAVARRQGLGEVVADAIAATADTPAVAALLANPSAAIREATLDTLAAQAASDPVARAAWHAPLVGRPRLPPHAARLLADCVARDLMARLAERGDLDPGLRDQLQRRLTQPAALTPRPAARPGPAILASEQNEAEAAFLAASAAGDVAACRALLIRRADVPEAIVERAIALRSGKALLSLSWRAGLSPRAAAAAQSLLGRVPREQLLEAAPDGGWPLSLAEMRWHVDMLGRRSG</sequence>